<dbReference type="InterPro" id="IPR036259">
    <property type="entry name" value="MFS_trans_sf"/>
</dbReference>
<organism evidence="2">
    <name type="scientific">Lygus hesperus</name>
    <name type="common">Western plant bug</name>
    <dbReference type="NCBI Taxonomy" id="30085"/>
    <lineage>
        <taxon>Eukaryota</taxon>
        <taxon>Metazoa</taxon>
        <taxon>Ecdysozoa</taxon>
        <taxon>Arthropoda</taxon>
        <taxon>Hexapoda</taxon>
        <taxon>Insecta</taxon>
        <taxon>Pterygota</taxon>
        <taxon>Neoptera</taxon>
        <taxon>Paraneoptera</taxon>
        <taxon>Hemiptera</taxon>
        <taxon>Heteroptera</taxon>
        <taxon>Panheteroptera</taxon>
        <taxon>Cimicomorpha</taxon>
        <taxon>Miridae</taxon>
        <taxon>Mirini</taxon>
        <taxon>Lygus</taxon>
    </lineage>
</organism>
<feature type="transmembrane region" description="Helical" evidence="1">
    <location>
        <begin position="158"/>
        <end position="179"/>
    </location>
</feature>
<evidence type="ECO:0000313" key="2">
    <source>
        <dbReference type="EMBL" id="JAG00818.1"/>
    </source>
</evidence>
<keyword evidence="1" id="KW-0472">Membrane</keyword>
<gene>
    <name evidence="2" type="primary">kup_2</name>
    <name evidence="2" type="ORF">CM83_99200</name>
</gene>
<sequence length="192" mass="22403">MVQGLFGVLVNLPTYMESDQAKDGVMFISYALQVVLWVVMIAGYIIILVLRRGEPRTVSFGIGITSTTCLYRILWANVSNIWEWLRNHDYEVQDGFEKGSHHCSAEVMITTKKIFKLFIIHFCLMFFHGLEMILRTMWYRQDAAMERESFLYGFPLDVILLISLSVFFPVVEFGVFPLFKKYARVQFDDLKL</sequence>
<dbReference type="EMBL" id="GBHO01042786">
    <property type="protein sequence ID" value="JAG00818.1"/>
    <property type="molecule type" value="Transcribed_RNA"/>
</dbReference>
<reference evidence="2" key="2">
    <citation type="submission" date="2014-07" db="EMBL/GenBank/DDBJ databases">
        <authorList>
            <person name="Hull J."/>
        </authorList>
    </citation>
    <scope>NUCLEOTIDE SEQUENCE</scope>
</reference>
<dbReference type="AlphaFoldDB" id="A0A0A9W2X1"/>
<keyword evidence="1" id="KW-0812">Transmembrane</keyword>
<feature type="non-terminal residue" evidence="2">
    <location>
        <position position="192"/>
    </location>
</feature>
<feature type="transmembrane region" description="Helical" evidence="1">
    <location>
        <begin position="27"/>
        <end position="50"/>
    </location>
</feature>
<feature type="transmembrane region" description="Helical" evidence="1">
    <location>
        <begin position="117"/>
        <end position="138"/>
    </location>
</feature>
<dbReference type="Gene3D" id="1.20.1250.20">
    <property type="entry name" value="MFS general substrate transporter like domains"/>
    <property type="match status" value="1"/>
</dbReference>
<protein>
    <submittedName>
        <fullName evidence="2">Putative potassium transport system protein kup</fullName>
    </submittedName>
</protein>
<evidence type="ECO:0000256" key="1">
    <source>
        <dbReference type="SAM" id="Phobius"/>
    </source>
</evidence>
<name>A0A0A9W2X1_LYGHE</name>
<reference evidence="2" key="1">
    <citation type="journal article" date="2014" name="PLoS ONE">
        <title>Transcriptome-Based Identification of ABC Transporters in the Western Tarnished Plant Bug Lygus hesperus.</title>
        <authorList>
            <person name="Hull J.J."/>
            <person name="Chaney K."/>
            <person name="Geib S.M."/>
            <person name="Fabrick J.A."/>
            <person name="Brent C.S."/>
            <person name="Walsh D."/>
            <person name="Lavine L.C."/>
        </authorList>
    </citation>
    <scope>NUCLEOTIDE SEQUENCE</scope>
</reference>
<proteinExistence type="predicted"/>
<accession>A0A0A9W2X1</accession>
<keyword evidence="1" id="KW-1133">Transmembrane helix</keyword>